<dbReference type="PANTHER" id="PTHR12526">
    <property type="entry name" value="GLYCOSYLTRANSFERASE"/>
    <property type="match status" value="1"/>
</dbReference>
<dbReference type="SUPFAM" id="SSF53756">
    <property type="entry name" value="UDP-Glycosyltransferase/glycogen phosphorylase"/>
    <property type="match status" value="1"/>
</dbReference>
<protein>
    <submittedName>
        <fullName evidence="1">Putative glycosyl transferase (LPS biosynthesis-related) protein</fullName>
    </submittedName>
</protein>
<dbReference type="PANTHER" id="PTHR12526:SF630">
    <property type="entry name" value="GLYCOSYLTRANSFERASE"/>
    <property type="match status" value="1"/>
</dbReference>
<sequence length="418" mass="45727">MAKQRILFHLTHFLRGGIETSLVSLLASLDRERFEIGLTLTYPTEALETHFRAMLPPDVKIHILAPEAWLSRCRQLKKAGKLGPLGKIYEEVLLPPLRKPLVNRRFRGIARDYDLVIDYDMSLSRLTGRLPVPMIGYQHFSVAHLEHENRRKLRKLRRQCREHYDRIVVLNDSMLADARALIPEAAGKFVRLYNATDLDRIRALGKAPFTPPAHPYIVSVGRLEESQKDFTTLLRAYAALVRGTGLCERLVLVGDGASRGRLEALTRELGISERVSFAGFQANPYAWIHHARLMAFSSKMEGLPNVLLEGMALGQLVVSTDCPVGPREILGEGKAGLLTPVGDAPALAEAIRLGLEDAPLRARLLAYAAVHIEQMGFGPTSAAFSACVDTLLGAPQAGAAALTVAAPAARSSAAGTTA</sequence>
<dbReference type="OrthoDB" id="570545at2"/>
<dbReference type="Gene3D" id="3.40.50.2000">
    <property type="entry name" value="Glycogen Phosphorylase B"/>
    <property type="match status" value="2"/>
</dbReference>
<evidence type="ECO:0000313" key="2">
    <source>
        <dbReference type="Proteomes" id="UP000005808"/>
    </source>
</evidence>
<name>H1S4P6_9BURK</name>
<dbReference type="AlphaFoldDB" id="H1S4P6"/>
<proteinExistence type="predicted"/>
<dbReference type="GO" id="GO:0016740">
    <property type="term" value="F:transferase activity"/>
    <property type="evidence" value="ECO:0007669"/>
    <property type="project" value="UniProtKB-KW"/>
</dbReference>
<accession>H1S4P6</accession>
<organism evidence="1 2">
    <name type="scientific">Cupriavidus basilensis OR16</name>
    <dbReference type="NCBI Taxonomy" id="1127483"/>
    <lineage>
        <taxon>Bacteria</taxon>
        <taxon>Pseudomonadati</taxon>
        <taxon>Pseudomonadota</taxon>
        <taxon>Betaproteobacteria</taxon>
        <taxon>Burkholderiales</taxon>
        <taxon>Burkholderiaceae</taxon>
        <taxon>Cupriavidus</taxon>
    </lineage>
</organism>
<reference evidence="1 2" key="1">
    <citation type="journal article" date="2012" name="J. Bacteriol.">
        <title>De Novo Genome Project of Cupriavidus basilensis OR16.</title>
        <authorList>
            <person name="Cserhati M."/>
            <person name="Kriszt B."/>
            <person name="Szoboszlay S."/>
            <person name="Toth A."/>
            <person name="Szabo I."/>
            <person name="Tancsics A."/>
            <person name="Nagy I."/>
            <person name="Horvath B."/>
            <person name="Nagy I."/>
            <person name="Kukolya J."/>
        </authorList>
    </citation>
    <scope>NUCLEOTIDE SEQUENCE [LARGE SCALE GENOMIC DNA]</scope>
    <source>
        <strain evidence="1 2">OR16</strain>
    </source>
</reference>
<dbReference type="EMBL" id="AHJE01000032">
    <property type="protein sequence ID" value="EHP42494.1"/>
    <property type="molecule type" value="Genomic_DNA"/>
</dbReference>
<gene>
    <name evidence="1" type="ORF">OR16_13874</name>
</gene>
<dbReference type="Proteomes" id="UP000005808">
    <property type="component" value="Unassembled WGS sequence"/>
</dbReference>
<keyword evidence="1" id="KW-0808">Transferase</keyword>
<dbReference type="CDD" id="cd03811">
    <property type="entry name" value="GT4_GT28_WabH-like"/>
    <property type="match status" value="1"/>
</dbReference>
<dbReference type="PATRIC" id="fig|1127483.3.peg.2778"/>
<comment type="caution">
    <text evidence="1">The sequence shown here is derived from an EMBL/GenBank/DDBJ whole genome shotgun (WGS) entry which is preliminary data.</text>
</comment>
<dbReference type="Pfam" id="PF13692">
    <property type="entry name" value="Glyco_trans_1_4"/>
    <property type="match status" value="1"/>
</dbReference>
<dbReference type="RefSeq" id="WP_006158383.1">
    <property type="nucleotide sequence ID" value="NZ_AHJE01000032.1"/>
</dbReference>
<evidence type="ECO:0000313" key="1">
    <source>
        <dbReference type="EMBL" id="EHP42494.1"/>
    </source>
</evidence>